<keyword evidence="13" id="KW-0175">Coiled coil</keyword>
<dbReference type="SUPFAM" id="SSF55186">
    <property type="entry name" value="ThrRS/AlaRS common domain"/>
    <property type="match status" value="1"/>
</dbReference>
<keyword evidence="5 12" id="KW-0479">Metal-binding</keyword>
<comment type="catalytic activity">
    <reaction evidence="12">
        <text>tRNA(Ala) + L-alanine + ATP = L-alanyl-tRNA(Ala) + AMP + diphosphate</text>
        <dbReference type="Rhea" id="RHEA:12540"/>
        <dbReference type="Rhea" id="RHEA-COMP:9657"/>
        <dbReference type="Rhea" id="RHEA-COMP:9923"/>
        <dbReference type="ChEBI" id="CHEBI:30616"/>
        <dbReference type="ChEBI" id="CHEBI:33019"/>
        <dbReference type="ChEBI" id="CHEBI:57972"/>
        <dbReference type="ChEBI" id="CHEBI:78442"/>
        <dbReference type="ChEBI" id="CHEBI:78497"/>
        <dbReference type="ChEBI" id="CHEBI:456215"/>
        <dbReference type="EC" id="6.1.1.7"/>
    </reaction>
</comment>
<feature type="binding site" evidence="12">
    <location>
        <position position="564"/>
    </location>
    <ligand>
        <name>Zn(2+)</name>
        <dbReference type="ChEBI" id="CHEBI:29105"/>
    </ligand>
</feature>
<gene>
    <name evidence="12 15" type="primary">alaS</name>
    <name evidence="15" type="ORF">GBY29_07440</name>
</gene>
<evidence type="ECO:0000256" key="2">
    <source>
        <dbReference type="ARBA" id="ARBA00008226"/>
    </source>
</evidence>
<accession>A0A6Y1UBS9</accession>
<feature type="coiled-coil region" evidence="13">
    <location>
        <begin position="346"/>
        <end position="388"/>
    </location>
</feature>
<evidence type="ECO:0000313" key="15">
    <source>
        <dbReference type="EMBL" id="HAB4049651.1"/>
    </source>
</evidence>
<evidence type="ECO:0000256" key="7">
    <source>
        <dbReference type="ARBA" id="ARBA00022833"/>
    </source>
</evidence>
<dbReference type="GO" id="GO:0002161">
    <property type="term" value="F:aminoacyl-tRNA deacylase activity"/>
    <property type="evidence" value="ECO:0007669"/>
    <property type="project" value="TreeGrafter"/>
</dbReference>
<dbReference type="FunFam" id="3.30.930.10:FF:000004">
    <property type="entry name" value="Alanine--tRNA ligase"/>
    <property type="match status" value="1"/>
</dbReference>
<dbReference type="FunFam" id="2.40.30.130:FF:000001">
    <property type="entry name" value="Alanine--tRNA ligase"/>
    <property type="match status" value="1"/>
</dbReference>
<dbReference type="HAMAP" id="MF_00036_B">
    <property type="entry name" value="Ala_tRNA_synth_B"/>
    <property type="match status" value="1"/>
</dbReference>
<comment type="domain">
    <text evidence="12">Consists of three domains; the N-terminal catalytic domain, the editing domain and the C-terminal C-Ala domain. The editing domain removes incorrectly charged amino acids, while the C-Ala domain, along with tRNA(Ala), serves as a bridge to cooperatively bring together the editing and aminoacylation centers thus stimulating deacylation of misacylated tRNAs.</text>
</comment>
<dbReference type="PRINTS" id="PR00980">
    <property type="entry name" value="TRNASYNTHALA"/>
</dbReference>
<dbReference type="PROSITE" id="PS50860">
    <property type="entry name" value="AA_TRNA_LIGASE_II_ALA"/>
    <property type="match status" value="1"/>
</dbReference>
<comment type="subunit">
    <text evidence="12">Homotetramer.</text>
</comment>
<evidence type="ECO:0000256" key="3">
    <source>
        <dbReference type="ARBA" id="ARBA00022555"/>
    </source>
</evidence>
<comment type="caution">
    <text evidence="15">The sequence shown here is derived from an EMBL/GenBank/DDBJ whole genome shotgun (WGS) entry which is preliminary data.</text>
</comment>
<keyword evidence="12" id="KW-0963">Cytoplasm</keyword>
<dbReference type="InterPro" id="IPR012947">
    <property type="entry name" value="tRNA_SAD"/>
</dbReference>
<dbReference type="SMART" id="SM00863">
    <property type="entry name" value="tRNA_SAD"/>
    <property type="match status" value="1"/>
</dbReference>
<dbReference type="FunFam" id="3.10.310.40:FF:000001">
    <property type="entry name" value="Alanine--tRNA ligase"/>
    <property type="match status" value="1"/>
</dbReference>
<keyword evidence="3 12" id="KW-0820">tRNA-binding</keyword>
<feature type="binding site" evidence="12">
    <location>
        <position position="568"/>
    </location>
    <ligand>
        <name>Zn(2+)</name>
        <dbReference type="ChEBI" id="CHEBI:29105"/>
    </ligand>
</feature>
<dbReference type="InterPro" id="IPR018164">
    <property type="entry name" value="Ala-tRNA-synth_IIc_N"/>
</dbReference>
<name>A0A6Y1UBS9_SALDZ</name>
<evidence type="ECO:0000256" key="5">
    <source>
        <dbReference type="ARBA" id="ARBA00022723"/>
    </source>
</evidence>
<feature type="binding site" evidence="12">
    <location>
        <position position="666"/>
    </location>
    <ligand>
        <name>Zn(2+)</name>
        <dbReference type="ChEBI" id="CHEBI:29105"/>
    </ligand>
</feature>
<comment type="cofactor">
    <cofactor evidence="12">
        <name>Zn(2+)</name>
        <dbReference type="ChEBI" id="CHEBI:29105"/>
    </cofactor>
    <text evidence="12">Binds 1 zinc ion per subunit.</text>
</comment>
<dbReference type="Pfam" id="PF01411">
    <property type="entry name" value="tRNA-synt_2c"/>
    <property type="match status" value="1"/>
</dbReference>
<dbReference type="NCBIfam" id="TIGR00344">
    <property type="entry name" value="alaS"/>
    <property type="match status" value="1"/>
</dbReference>
<evidence type="ECO:0000259" key="14">
    <source>
        <dbReference type="PROSITE" id="PS50860"/>
    </source>
</evidence>
<dbReference type="GO" id="GO:0045892">
    <property type="term" value="P:negative regulation of DNA-templated transcription"/>
    <property type="evidence" value="ECO:0007669"/>
    <property type="project" value="TreeGrafter"/>
</dbReference>
<evidence type="ECO:0000256" key="6">
    <source>
        <dbReference type="ARBA" id="ARBA00022741"/>
    </source>
</evidence>
<dbReference type="GO" id="GO:0008270">
    <property type="term" value="F:zinc ion binding"/>
    <property type="evidence" value="ECO:0007669"/>
    <property type="project" value="UniProtKB-UniRule"/>
</dbReference>
<evidence type="ECO:0000256" key="13">
    <source>
        <dbReference type="SAM" id="Coils"/>
    </source>
</evidence>
<dbReference type="Gene3D" id="3.30.54.20">
    <property type="match status" value="1"/>
</dbReference>
<keyword evidence="8 12" id="KW-0067">ATP-binding</keyword>
<keyword evidence="6 12" id="KW-0547">Nucleotide-binding</keyword>
<protein>
    <recommendedName>
        <fullName evidence="12">Alanine--tRNA ligase</fullName>
        <ecNumber evidence="12">6.1.1.7</ecNumber>
    </recommendedName>
    <alternativeName>
        <fullName evidence="12">Alanyl-tRNA synthetase</fullName>
        <shortName evidence="12">AlaRS</shortName>
    </alternativeName>
</protein>
<dbReference type="AlphaFoldDB" id="A0A6Y1UBS9"/>
<dbReference type="Pfam" id="PF02272">
    <property type="entry name" value="DHHA1"/>
    <property type="match status" value="1"/>
</dbReference>
<dbReference type="InterPro" id="IPR018165">
    <property type="entry name" value="Ala-tRNA-synth_IIc_core"/>
</dbReference>
<reference evidence="15" key="2">
    <citation type="submission" date="2019-10" db="EMBL/GenBank/DDBJ databases">
        <authorList>
            <consortium name="NCBI Pathogen Detection Project"/>
        </authorList>
    </citation>
    <scope>NUCLEOTIDE SEQUENCE</scope>
    <source>
        <strain evidence="15">Salmonella enterica</strain>
    </source>
</reference>
<dbReference type="GO" id="GO:0005829">
    <property type="term" value="C:cytosol"/>
    <property type="evidence" value="ECO:0007669"/>
    <property type="project" value="TreeGrafter"/>
</dbReference>
<comment type="subcellular location">
    <subcellularLocation>
        <location evidence="1 12">Cytoplasm</location>
    </subcellularLocation>
</comment>
<feature type="binding site" evidence="12">
    <location>
        <position position="670"/>
    </location>
    <ligand>
        <name>Zn(2+)</name>
        <dbReference type="ChEBI" id="CHEBI:29105"/>
    </ligand>
</feature>
<dbReference type="Pfam" id="PF07973">
    <property type="entry name" value="tRNA_SAD"/>
    <property type="match status" value="1"/>
</dbReference>
<dbReference type="SUPFAM" id="SSF55681">
    <property type="entry name" value="Class II aaRS and biotin synthetases"/>
    <property type="match status" value="1"/>
</dbReference>
<dbReference type="FunFam" id="3.30.980.10:FF:000004">
    <property type="entry name" value="Alanine--tRNA ligase, cytoplasmic"/>
    <property type="match status" value="1"/>
</dbReference>
<dbReference type="PANTHER" id="PTHR11777:SF9">
    <property type="entry name" value="ALANINE--TRNA LIGASE, CYTOPLASMIC"/>
    <property type="match status" value="1"/>
</dbReference>
<dbReference type="Gene3D" id="3.30.930.10">
    <property type="entry name" value="Bira Bifunctional Protein, Domain 2"/>
    <property type="match status" value="1"/>
</dbReference>
<evidence type="ECO:0000256" key="12">
    <source>
        <dbReference type="HAMAP-Rule" id="MF_00036"/>
    </source>
</evidence>
<keyword evidence="9 12" id="KW-0694">RNA-binding</keyword>
<dbReference type="GO" id="GO:0000049">
    <property type="term" value="F:tRNA binding"/>
    <property type="evidence" value="ECO:0007669"/>
    <property type="project" value="UniProtKB-KW"/>
</dbReference>
<dbReference type="Gene3D" id="3.30.980.10">
    <property type="entry name" value="Threonyl-trna Synthetase, Chain A, domain 2"/>
    <property type="match status" value="1"/>
</dbReference>
<dbReference type="InterPro" id="IPR009000">
    <property type="entry name" value="Transl_B-barrel_sf"/>
</dbReference>
<reference evidence="15" key="1">
    <citation type="journal article" date="2018" name="Genome Biol.">
        <title>SKESA: strategic k-mer extension for scrupulous assemblies.</title>
        <authorList>
            <person name="Souvorov A."/>
            <person name="Agarwala R."/>
            <person name="Lipman D.J."/>
        </authorList>
    </citation>
    <scope>NUCLEOTIDE SEQUENCE</scope>
    <source>
        <strain evidence="15">Salmonella enterica</strain>
    </source>
</reference>
<evidence type="ECO:0000256" key="10">
    <source>
        <dbReference type="ARBA" id="ARBA00022917"/>
    </source>
</evidence>
<evidence type="ECO:0000256" key="9">
    <source>
        <dbReference type="ARBA" id="ARBA00022884"/>
    </source>
</evidence>
<evidence type="ECO:0000256" key="8">
    <source>
        <dbReference type="ARBA" id="ARBA00022840"/>
    </source>
</evidence>
<dbReference type="InterPro" id="IPR018163">
    <property type="entry name" value="Thr/Ala-tRNA-synth_IIc_edit"/>
</dbReference>
<keyword evidence="4 12" id="KW-0436">Ligase</keyword>
<dbReference type="InterPro" id="IPR023033">
    <property type="entry name" value="Ala_tRNA_ligase_euk/bac"/>
</dbReference>
<dbReference type="EMBL" id="DAAGPR010000012">
    <property type="protein sequence ID" value="HAB4049651.1"/>
    <property type="molecule type" value="Genomic_DNA"/>
</dbReference>
<dbReference type="InterPro" id="IPR050058">
    <property type="entry name" value="Ala-tRNA_ligase"/>
</dbReference>
<dbReference type="CDD" id="cd00673">
    <property type="entry name" value="AlaRS_core"/>
    <property type="match status" value="1"/>
</dbReference>
<evidence type="ECO:0000256" key="11">
    <source>
        <dbReference type="ARBA" id="ARBA00023146"/>
    </source>
</evidence>
<proteinExistence type="inferred from homology"/>
<dbReference type="PANTHER" id="PTHR11777">
    <property type="entry name" value="ALANYL-TRNA SYNTHETASE"/>
    <property type="match status" value="1"/>
</dbReference>
<feature type="coiled-coil region" evidence="13">
    <location>
        <begin position="732"/>
        <end position="759"/>
    </location>
</feature>
<dbReference type="Gene3D" id="6.10.250.550">
    <property type="match status" value="1"/>
</dbReference>
<evidence type="ECO:0000256" key="4">
    <source>
        <dbReference type="ARBA" id="ARBA00022598"/>
    </source>
</evidence>
<dbReference type="SUPFAM" id="SSF50447">
    <property type="entry name" value="Translation proteins"/>
    <property type="match status" value="1"/>
</dbReference>
<keyword evidence="7 12" id="KW-0862">Zinc</keyword>
<dbReference type="InterPro" id="IPR003156">
    <property type="entry name" value="DHHA1_dom"/>
</dbReference>
<dbReference type="Gene3D" id="2.40.30.130">
    <property type="match status" value="1"/>
</dbReference>
<dbReference type="GO" id="GO:0006419">
    <property type="term" value="P:alanyl-tRNA aminoacylation"/>
    <property type="evidence" value="ECO:0007669"/>
    <property type="project" value="UniProtKB-UniRule"/>
</dbReference>
<dbReference type="InterPro" id="IPR002318">
    <property type="entry name" value="Ala-tRNA-lgiase_IIc"/>
</dbReference>
<keyword evidence="10 12" id="KW-0648">Protein biosynthesis</keyword>
<dbReference type="InterPro" id="IPR045864">
    <property type="entry name" value="aa-tRNA-synth_II/BPL/LPL"/>
</dbReference>
<feature type="domain" description="Alanyl-transfer RNA synthetases family profile" evidence="14">
    <location>
        <begin position="3"/>
        <end position="709"/>
    </location>
</feature>
<dbReference type="SUPFAM" id="SSF101353">
    <property type="entry name" value="Putative anticodon-binding domain of alanyl-tRNA synthetase (AlaRS)"/>
    <property type="match status" value="1"/>
</dbReference>
<organism evidence="15">
    <name type="scientific">Salmonella diarizonae</name>
    <dbReference type="NCBI Taxonomy" id="59204"/>
    <lineage>
        <taxon>Bacteria</taxon>
        <taxon>Pseudomonadati</taxon>
        <taxon>Pseudomonadota</taxon>
        <taxon>Gammaproteobacteria</taxon>
        <taxon>Enterobacterales</taxon>
        <taxon>Enterobacteriaceae</taxon>
        <taxon>Salmonella</taxon>
    </lineage>
</organism>
<dbReference type="Gene3D" id="3.10.310.40">
    <property type="match status" value="1"/>
</dbReference>
<dbReference type="GO" id="GO:0005524">
    <property type="term" value="F:ATP binding"/>
    <property type="evidence" value="ECO:0007669"/>
    <property type="project" value="UniProtKB-UniRule"/>
</dbReference>
<comment type="similarity">
    <text evidence="2 12">Belongs to the class-II aminoacyl-tRNA synthetase family.</text>
</comment>
<sequence>MSKSTAEIRQAFLDFFHSKGHQVVASSSLVPNNDPTLLFTNAGMNQFKDVFLGLDKRNYSRATTSQRCVRAGGKHNDLENVGYTARHHTFFEMLGNFSFGDYFKHDAIQFAWELLTGENWFALPKERLWVTVYETDDEAYEIWEKEVGIPRERIIRIGDNKGAPYASDNFWQMGDTGPCGPCTEIFYDHGDHIWGGPPGSPEEDGDRYIEIWNIVFMQFNRQADGTMEPLPKPSVDTGMGLERIAAVLQHVNSNYEIDLFRTLIEAVAKVTGATDLGNKSLRVIADHIRSCAFLVADGVLPSNENRGYVLRRIIRRAVRHGNMLGAKETFFYKLVGPLIEVMGSAGEELKRQQAQVEQVLKTEEEQFARTLERGLALLDEELAKLQGDTLDGETAFRLYDTYGFPVDLTADVCRERNIKVDEAGFEAAMEEQRRRAREASGFGADYNAMIRVDSASEFKGYDHLELNGKVTALFVDGKAVEAINAGQEAVVVLEQTPFYAESGGQVGDKGELKGAGFTFAVDDTQKYGQAIGHLGKLSAGALKVGDAVQADVDEVRRARIRLNHSATHLMHAALRQVLGAHVAQKGSLVSDKVLRFDFSHNEAMKPSEIREVEDLVNAQIRRNLPIETHIMDLEAAKAKGAMALFGEKYDERVRVLSMGDFSTELCGGTHATRTGDIGLFRIISESGTAAGVRRIEAVTGEGAMATVHAQSDRLNDIAHLLKGDSQNLGDKVRAVLERTRQLEKELQQLKDQAAAQESANLSSKAVDLNGVKLLVSELAGVEPKMLRTMVDDLKNQLGSTVIVLATVVEGKVSLIAGVSKDVTDRVKAGELIGMVAQQVGGKGGGRPDMAQAGGTDAAALPAALASVQGWVSAKLQ</sequence>
<keyword evidence="11 12" id="KW-0030">Aminoacyl-tRNA synthetase</keyword>
<comment type="function">
    <text evidence="12">Catalyzes the attachment of alanine to tRNA(Ala) in a two-step reaction: alanine is first activated by ATP to form Ala-AMP and then transferred to the acceptor end of tRNA(Ala). Also edits incorrectly charged Ser-tRNA(Ala) and Gly-tRNA(Ala) via its editing domain.</text>
</comment>
<dbReference type="FunFam" id="3.30.54.20:FF:000001">
    <property type="entry name" value="Alanine--tRNA ligase"/>
    <property type="match status" value="1"/>
</dbReference>
<dbReference type="EC" id="6.1.1.7" evidence="12"/>
<dbReference type="InterPro" id="IPR018162">
    <property type="entry name" value="Ala-tRNA-ligase_IIc_anticod-bd"/>
</dbReference>
<dbReference type="GO" id="GO:0004813">
    <property type="term" value="F:alanine-tRNA ligase activity"/>
    <property type="evidence" value="ECO:0007669"/>
    <property type="project" value="UniProtKB-UniRule"/>
</dbReference>
<evidence type="ECO:0000256" key="1">
    <source>
        <dbReference type="ARBA" id="ARBA00004496"/>
    </source>
</evidence>